<comment type="function">
    <text evidence="13 15">Plays a central role in 2-thiolation of mcm(5)S(2)U at tRNA wobble positions of tRNA(Lys), tRNA(Glu) and tRNA(Gln). Directly binds tRNAs and probably acts by catalyzing adenylation of tRNAs, an intermediate required for 2-thiolation. It is unclear whether it acts as a sulfurtransferase that transfers sulfur from thiocarboxylated URM1 onto the uridine of tRNAs at wobble position.</text>
</comment>
<dbReference type="InterPro" id="IPR048333">
    <property type="entry name" value="HA2_WH"/>
</dbReference>
<dbReference type="Gene3D" id="3.40.50.300">
    <property type="entry name" value="P-loop containing nucleotide triphosphate hydrolases"/>
    <property type="match status" value="3"/>
</dbReference>
<keyword evidence="9" id="KW-0067">ATP-binding</keyword>
<dbReference type="PANTHER" id="PTHR18934:SF246">
    <property type="entry name" value="DEXH-BOX ATP-DEPENDENT RNA HELICASE DEXH4, CHLOROPLASTIC-RELATED"/>
    <property type="match status" value="1"/>
</dbReference>
<dbReference type="GO" id="GO:0034227">
    <property type="term" value="P:tRNA thio-modification"/>
    <property type="evidence" value="ECO:0007669"/>
    <property type="project" value="UniProtKB-UniRule"/>
</dbReference>
<dbReference type="InterPro" id="IPR056369">
    <property type="entry name" value="CTU1-like_ATP-bd"/>
</dbReference>
<evidence type="ECO:0000256" key="15">
    <source>
        <dbReference type="HAMAP-Rule" id="MF_03053"/>
    </source>
</evidence>
<evidence type="ECO:0000313" key="18">
    <source>
        <dbReference type="EMBL" id="KAK9819858.1"/>
    </source>
</evidence>
<dbReference type="Pfam" id="PF24899">
    <property type="entry name" value="UBA_DHX29"/>
    <property type="match status" value="1"/>
</dbReference>
<dbReference type="PROSITE" id="PS00690">
    <property type="entry name" value="DEAH_ATP_HELICASE"/>
    <property type="match status" value="1"/>
</dbReference>
<evidence type="ECO:0000256" key="2">
    <source>
        <dbReference type="ARBA" id="ARBA00022490"/>
    </source>
</evidence>
<dbReference type="CDD" id="cd18791">
    <property type="entry name" value="SF2_C_RHA"/>
    <property type="match status" value="1"/>
</dbReference>
<evidence type="ECO:0000259" key="17">
    <source>
        <dbReference type="PROSITE" id="PS51194"/>
    </source>
</evidence>
<dbReference type="GO" id="GO:0016779">
    <property type="term" value="F:nucleotidyltransferase activity"/>
    <property type="evidence" value="ECO:0007669"/>
    <property type="project" value="UniProtKB-UniRule"/>
</dbReference>
<evidence type="ECO:0000256" key="12">
    <source>
        <dbReference type="ARBA" id="ARBA00047984"/>
    </source>
</evidence>
<keyword evidence="11" id="KW-0175">Coiled coil</keyword>
<evidence type="ECO:0000256" key="10">
    <source>
        <dbReference type="ARBA" id="ARBA00022884"/>
    </source>
</evidence>
<dbReference type="InterPro" id="IPR011709">
    <property type="entry name" value="DEAD-box_helicase_OB_fold"/>
</dbReference>
<dbReference type="GO" id="GO:0005524">
    <property type="term" value="F:ATP binding"/>
    <property type="evidence" value="ECO:0007669"/>
    <property type="project" value="UniProtKB-KW"/>
</dbReference>
<dbReference type="Gene3D" id="1.20.120.1080">
    <property type="match status" value="1"/>
</dbReference>
<keyword evidence="5 15" id="KW-0819">tRNA processing</keyword>
<dbReference type="InterPro" id="IPR007502">
    <property type="entry name" value="Helicase-assoc_dom"/>
</dbReference>
<comment type="caution">
    <text evidence="18">The sequence shown here is derived from an EMBL/GenBank/DDBJ whole genome shotgun (WGS) entry which is preliminary data.</text>
</comment>
<keyword evidence="6" id="KW-0547">Nucleotide-binding</keyword>
<dbReference type="GO" id="GO:0000049">
    <property type="term" value="F:tRNA binding"/>
    <property type="evidence" value="ECO:0007669"/>
    <property type="project" value="UniProtKB-UniRule"/>
</dbReference>
<dbReference type="InterPro" id="IPR011063">
    <property type="entry name" value="TilS/TtcA_N"/>
</dbReference>
<dbReference type="SMART" id="SM00490">
    <property type="entry name" value="HELICc"/>
    <property type="match status" value="1"/>
</dbReference>
<reference evidence="18 19" key="1">
    <citation type="journal article" date="2024" name="Nat. Commun.">
        <title>Phylogenomics reveals the evolutionary origins of lichenization in chlorophyte algae.</title>
        <authorList>
            <person name="Puginier C."/>
            <person name="Libourel C."/>
            <person name="Otte J."/>
            <person name="Skaloud P."/>
            <person name="Haon M."/>
            <person name="Grisel S."/>
            <person name="Petersen M."/>
            <person name="Berrin J.G."/>
            <person name="Delaux P.M."/>
            <person name="Dal Grande F."/>
            <person name="Keller J."/>
        </authorList>
    </citation>
    <scope>NUCLEOTIDE SEQUENCE [LARGE SCALE GENOMIC DNA]</scope>
    <source>
        <strain evidence="18 19">SAG 2043</strain>
    </source>
</reference>
<dbReference type="FunFam" id="3.40.50.620:FF:000132">
    <property type="entry name" value="Cytoplasmic tRNA 2-thiolation protein 1"/>
    <property type="match status" value="1"/>
</dbReference>
<feature type="compositionally biased region" description="Pro residues" evidence="16">
    <location>
        <begin position="142"/>
        <end position="152"/>
    </location>
</feature>
<evidence type="ECO:0000256" key="5">
    <source>
        <dbReference type="ARBA" id="ARBA00022694"/>
    </source>
</evidence>
<dbReference type="Pfam" id="PF00271">
    <property type="entry name" value="Helicase_C"/>
    <property type="match status" value="1"/>
</dbReference>
<feature type="compositionally biased region" description="Basic and acidic residues" evidence="16">
    <location>
        <begin position="159"/>
        <end position="172"/>
    </location>
</feature>
<feature type="region of interest" description="Disordered" evidence="16">
    <location>
        <begin position="430"/>
        <end position="459"/>
    </location>
</feature>
<protein>
    <recommendedName>
        <fullName evidence="15">Cytoplasmic tRNA 2-thiolation protein 1</fullName>
        <ecNumber evidence="15">2.7.7.-</ecNumber>
    </recommendedName>
    <alternativeName>
        <fullName evidence="15">Cytoplasmic tRNA adenylyltransferase 1</fullName>
    </alternativeName>
</protein>
<evidence type="ECO:0000256" key="16">
    <source>
        <dbReference type="SAM" id="MobiDB-lite"/>
    </source>
</evidence>
<dbReference type="GO" id="GO:0002098">
    <property type="term" value="P:tRNA wobble uridine modification"/>
    <property type="evidence" value="ECO:0007669"/>
    <property type="project" value="UniProtKB-UniRule"/>
</dbReference>
<dbReference type="InterPro" id="IPR000541">
    <property type="entry name" value="Ncs6/Tuc1/Ctu1"/>
</dbReference>
<feature type="region of interest" description="Disordered" evidence="16">
    <location>
        <begin position="304"/>
        <end position="382"/>
    </location>
</feature>
<dbReference type="PROSITE" id="PS51194">
    <property type="entry name" value="HELICASE_CTER"/>
    <property type="match status" value="1"/>
</dbReference>
<keyword evidence="7" id="KW-0378">Hydrolase</keyword>
<feature type="compositionally biased region" description="Polar residues" evidence="16">
    <location>
        <begin position="313"/>
        <end position="329"/>
    </location>
</feature>
<keyword evidence="4 15" id="KW-0808">Transferase</keyword>
<proteinExistence type="inferred from homology"/>
<keyword evidence="2 15" id="KW-0963">Cytoplasm</keyword>
<name>A0AAW1QEM2_9CHLO</name>
<dbReference type="InterPro" id="IPR002464">
    <property type="entry name" value="DNA/RNA_helicase_DEAH_CS"/>
</dbReference>
<dbReference type="InterPro" id="IPR027417">
    <property type="entry name" value="P-loop_NTPase"/>
</dbReference>
<dbReference type="FunFam" id="3.40.50.300:FF:000325">
    <property type="entry name" value="ATP-dependent RNA helicase DHX29"/>
    <property type="match status" value="1"/>
</dbReference>
<accession>A0AAW1QEM2</accession>
<dbReference type="Pfam" id="PF01171">
    <property type="entry name" value="ATP_bind_3"/>
    <property type="match status" value="1"/>
</dbReference>
<evidence type="ECO:0000256" key="6">
    <source>
        <dbReference type="ARBA" id="ARBA00022741"/>
    </source>
</evidence>
<keyword evidence="19" id="KW-1185">Reference proteome</keyword>
<feature type="domain" description="Helicase C-terminal" evidence="17">
    <location>
        <begin position="750"/>
        <end position="925"/>
    </location>
</feature>
<gene>
    <name evidence="15" type="primary">NCS6</name>
    <name evidence="15" type="synonym">CTU1</name>
    <name evidence="18" type="ORF">WJX72_003380</name>
</gene>
<keyword evidence="8" id="KW-0347">Helicase</keyword>
<evidence type="ECO:0000256" key="3">
    <source>
        <dbReference type="ARBA" id="ARBA00022555"/>
    </source>
</evidence>
<dbReference type="EC" id="2.7.7.-" evidence="15"/>
<dbReference type="CDD" id="cd01713">
    <property type="entry name" value="CTU1-like"/>
    <property type="match status" value="1"/>
</dbReference>
<evidence type="ECO:0000256" key="1">
    <source>
        <dbReference type="ARBA" id="ARBA00008792"/>
    </source>
</evidence>
<dbReference type="Pfam" id="PF21010">
    <property type="entry name" value="HA2_C"/>
    <property type="match status" value="1"/>
</dbReference>
<evidence type="ECO:0000256" key="8">
    <source>
        <dbReference type="ARBA" id="ARBA00022806"/>
    </source>
</evidence>
<evidence type="ECO:0000256" key="7">
    <source>
        <dbReference type="ARBA" id="ARBA00022801"/>
    </source>
</evidence>
<comment type="pathway">
    <text evidence="15">tRNA modification; 5-methoxycarbonylmethyl-2-thiouridine-tRNA biosynthesis.</text>
</comment>
<dbReference type="HAMAP" id="MF_03053">
    <property type="entry name" value="CTU1"/>
    <property type="match status" value="1"/>
</dbReference>
<dbReference type="InterPro" id="IPR056890">
    <property type="entry name" value="UBA_DHX29-like"/>
</dbReference>
<dbReference type="InterPro" id="IPR014729">
    <property type="entry name" value="Rossmann-like_a/b/a_fold"/>
</dbReference>
<evidence type="ECO:0000256" key="4">
    <source>
        <dbReference type="ARBA" id="ARBA00022679"/>
    </source>
</evidence>
<dbReference type="Pfam" id="PF04408">
    <property type="entry name" value="WHD_HA2"/>
    <property type="match status" value="1"/>
</dbReference>
<dbReference type="InterPro" id="IPR001650">
    <property type="entry name" value="Helicase_C-like"/>
</dbReference>
<keyword evidence="3 15" id="KW-0820">tRNA-binding</keyword>
<dbReference type="CDD" id="cd17917">
    <property type="entry name" value="DEXHc_RHA-like"/>
    <property type="match status" value="1"/>
</dbReference>
<feature type="compositionally biased region" description="Pro residues" evidence="16">
    <location>
        <begin position="351"/>
        <end position="361"/>
    </location>
</feature>
<dbReference type="PANTHER" id="PTHR18934">
    <property type="entry name" value="ATP-DEPENDENT RNA HELICASE"/>
    <property type="match status" value="1"/>
</dbReference>
<dbReference type="SUPFAM" id="SSF52402">
    <property type="entry name" value="Adenine nucleotide alpha hydrolases-like"/>
    <property type="match status" value="1"/>
</dbReference>
<dbReference type="EMBL" id="JALJOR010000003">
    <property type="protein sequence ID" value="KAK9819858.1"/>
    <property type="molecule type" value="Genomic_DNA"/>
</dbReference>
<comment type="similarity">
    <text evidence="15">Belongs to the TtcA family. CTU1/NCS6/ATPBD3 subfamily.</text>
</comment>
<evidence type="ECO:0000256" key="13">
    <source>
        <dbReference type="ARBA" id="ARBA00060195"/>
    </source>
</evidence>
<comment type="catalytic activity">
    <reaction evidence="12">
        <text>ATP + H2O = ADP + phosphate + H(+)</text>
        <dbReference type="Rhea" id="RHEA:13065"/>
        <dbReference type="ChEBI" id="CHEBI:15377"/>
        <dbReference type="ChEBI" id="CHEBI:15378"/>
        <dbReference type="ChEBI" id="CHEBI:30616"/>
        <dbReference type="ChEBI" id="CHEBI:43474"/>
        <dbReference type="ChEBI" id="CHEBI:456216"/>
        <dbReference type="EC" id="3.6.4.13"/>
    </reaction>
</comment>
<dbReference type="GO" id="GO:0003724">
    <property type="term" value="F:RNA helicase activity"/>
    <property type="evidence" value="ECO:0007669"/>
    <property type="project" value="UniProtKB-EC"/>
</dbReference>
<dbReference type="Pfam" id="PF07717">
    <property type="entry name" value="OB_NTP_bind"/>
    <property type="match status" value="1"/>
</dbReference>
<dbReference type="GO" id="GO:0016787">
    <property type="term" value="F:hydrolase activity"/>
    <property type="evidence" value="ECO:0007669"/>
    <property type="project" value="UniProtKB-KW"/>
</dbReference>
<feature type="compositionally biased region" description="Acidic residues" evidence="16">
    <location>
        <begin position="330"/>
        <end position="344"/>
    </location>
</feature>
<dbReference type="GO" id="GO:0032447">
    <property type="term" value="P:protein urmylation"/>
    <property type="evidence" value="ECO:0007669"/>
    <property type="project" value="UniProtKB-UniRule"/>
</dbReference>
<dbReference type="Proteomes" id="UP001489004">
    <property type="component" value="Unassembled WGS sequence"/>
</dbReference>
<sequence>MSPKQSRKGRAAAQAAARKKTSAVLLTSASEAAIRDALQDLPSEPALQQSAPDEAHVAGLYRQLEDLDFAASDIQASLKALAGQVYSLKAALDWLCLHVDPASLPARFALGAPSRASNISGVQVLSRAQNQRDGETKRPGQAAPPAPVPAPVPQAEAAEQARQRQLEQAKETAEQRAWIRQYMEGNASSDDSEVDDWEVWAEPAEKEARRVERLRDRLPPDVRRHQVVQEWGRARAEAAAAKAAKDKARQKAAGKVISSLKQEMQQLGLTGDLVEADVGGPASAASDWPALHGMAQPVVGGEVSRGVQHTDEPPTSQPAQGPGPVNTSSSEDEPGLGLFDEDSLAADWKAAPPPPPRPLPLPGKCKKLRQKCPPGKAATSAPPAEAQMPKALLQQLCQRQQLKAPRFERLPAGGLRLSQPGYRYRVVMEEAPPRPGGSRRQEQAGSGLRSFSLSEEEDGWETINDAQNAAAALAFFELEGDDSIRLPSPFDELWKGWREAGVTRAAKDPTTQQEQQDFIRSLVLPVLEIKAALLAALDQHDVAVVSGDTGCGKTTQVPQYLLEAAIDSGCGGILLRRMAGDPSLQRVSHVVVDEVHERTLQGDFLMALLKDLVQRRQAAGTPLKVVLMSATLDSDLFARYYGGCPVLAAGGRMFAVEHLFLEDAYEQTAYLLDGEGPAALRGKGRADSRRAALQQSSGRKHSMMQAGWGDDEAFKGPLNPDYKEEFYEAFSVATRRNLARVDESRIDYELLEELVRHITDNISQTGALLVFLPGMGEINNLCERLMSSAAYRNGKQWVIPLHSSVSPAEQRQAFRRPSAGIRKIVVATNIAEASLTIEDVEFVIDTGKLKERRYDANRGMSLLVEDWVSRASALQRKGRAGRVKAGMCFGLYTRHRFEHRMRNYQAPEMMRVPLDELLLQIYLLRLGPAANFLQRVLQPPPDKSVGAAIVQLQELGAISSQEQLTPLGHHLALLPVDARIGKLLVMATVMGVLAPCLTIAACLSYRSPFAVGGADQDSAARERLAAAGSNTLAAGQLSDHLLMAAAFEGWSSAQHQAGRQAARSFARQHGMSEQTLDMLADMRGQFASMLGDIKFLAAPPGTSRSTPAAWIDDLQQPFNRYAKRPAVIKGVLCAALYPNVAVMDDKQGPGSRPAWHDGAGEVSIHPASSLHPLQADKFLRPFLVFLEKVRTSKVFLRDCTVQAVLRRPKTFQQLCRACFYTAFEGEVHQTIVSNNLFQAGQRVALGASGGKDSTVLAHVLTLLNKRHHYGLDLILLSIDEGITGYRDDSLETVKRNEKQYQVPLKIVSYKELYGWSMDEIVKEVGMKNNCTFCGVFRRQALDRGAALLRADKIATGHNADDLAETVLLNILRGDTPRLSRCVAAVTGEDNALPRIKPFKYTYEKEIVMYAYFKKLDYFSTECIYAPYAARGFARDFVKDLEAARPRAIIDLIHSAETFRMAAAAELALPTPGTCQRLNILRILSELRPVQNMKAGRRLDVCWNM</sequence>
<evidence type="ECO:0000256" key="14">
    <source>
        <dbReference type="ARBA" id="ARBA00060772"/>
    </source>
</evidence>
<evidence type="ECO:0000256" key="11">
    <source>
        <dbReference type="ARBA" id="ARBA00023054"/>
    </source>
</evidence>
<comment type="subcellular location">
    <subcellularLocation>
        <location evidence="15">Cytoplasm</location>
    </subcellularLocation>
</comment>
<dbReference type="Gene3D" id="3.40.50.620">
    <property type="entry name" value="HUPs"/>
    <property type="match status" value="1"/>
</dbReference>
<evidence type="ECO:0000313" key="19">
    <source>
        <dbReference type="Proteomes" id="UP001489004"/>
    </source>
</evidence>
<keyword evidence="10 15" id="KW-0694">RNA-binding</keyword>
<feature type="region of interest" description="Disordered" evidence="16">
    <location>
        <begin position="126"/>
        <end position="172"/>
    </location>
</feature>
<dbReference type="FunFam" id="1.20.120.1080:FF:000002">
    <property type="entry name" value="Putative ATP-dependent RNA helicase DHX36"/>
    <property type="match status" value="1"/>
</dbReference>
<organism evidence="18 19">
    <name type="scientific">[Myrmecia] bisecta</name>
    <dbReference type="NCBI Taxonomy" id="41462"/>
    <lineage>
        <taxon>Eukaryota</taxon>
        <taxon>Viridiplantae</taxon>
        <taxon>Chlorophyta</taxon>
        <taxon>core chlorophytes</taxon>
        <taxon>Trebouxiophyceae</taxon>
        <taxon>Trebouxiales</taxon>
        <taxon>Trebouxiaceae</taxon>
        <taxon>Myrmecia</taxon>
    </lineage>
</organism>
<dbReference type="GO" id="GO:0005737">
    <property type="term" value="C:cytoplasm"/>
    <property type="evidence" value="ECO:0007669"/>
    <property type="project" value="UniProtKB-SubCell"/>
</dbReference>
<dbReference type="SMART" id="SM00847">
    <property type="entry name" value="HA2"/>
    <property type="match status" value="1"/>
</dbReference>
<dbReference type="SUPFAM" id="SSF52540">
    <property type="entry name" value="P-loop containing nucleoside triphosphate hydrolases"/>
    <property type="match status" value="2"/>
</dbReference>
<comment type="similarity">
    <text evidence="14">Belongs to the DExH box helicase family.</text>
</comment>
<evidence type="ECO:0000256" key="9">
    <source>
        <dbReference type="ARBA" id="ARBA00022840"/>
    </source>
</evidence>
<comment type="similarity">
    <text evidence="1">Belongs to the DEAD box helicase family. DEAH subfamily.</text>
</comment>